<dbReference type="InterPro" id="IPR036915">
    <property type="entry name" value="Cyclin-like_sf"/>
</dbReference>
<feature type="region of interest" description="Disordered" evidence="1">
    <location>
        <begin position="1"/>
        <end position="28"/>
    </location>
</feature>
<dbReference type="GO" id="GO:0000307">
    <property type="term" value="C:cyclin-dependent protein kinase holoenzyme complex"/>
    <property type="evidence" value="ECO:0007669"/>
    <property type="project" value="UniProtKB-ARBA"/>
</dbReference>
<evidence type="ECO:0000256" key="1">
    <source>
        <dbReference type="SAM" id="MobiDB-lite"/>
    </source>
</evidence>
<dbReference type="Proteomes" id="UP000478008">
    <property type="component" value="Unassembled WGS sequence"/>
</dbReference>
<feature type="region of interest" description="Disordered" evidence="1">
    <location>
        <begin position="389"/>
        <end position="436"/>
    </location>
</feature>
<keyword evidence="3" id="KW-1185">Reference proteome</keyword>
<evidence type="ECO:0000313" key="2">
    <source>
        <dbReference type="EMBL" id="VUG17034.1"/>
    </source>
</evidence>
<dbReference type="InterPro" id="IPR013922">
    <property type="entry name" value="Cyclin_PHO80-like"/>
</dbReference>
<dbReference type="Gene3D" id="1.10.472.10">
    <property type="entry name" value="Cyclin-like"/>
    <property type="match status" value="1"/>
</dbReference>
<evidence type="ECO:0000313" key="3">
    <source>
        <dbReference type="Proteomes" id="UP000478008"/>
    </source>
</evidence>
<dbReference type="Pfam" id="PF08613">
    <property type="entry name" value="Cyclin"/>
    <property type="match status" value="1"/>
</dbReference>
<organism evidence="2 3">
    <name type="scientific">Dekkera bruxellensis</name>
    <name type="common">Brettanomyces custersii</name>
    <dbReference type="NCBI Taxonomy" id="5007"/>
    <lineage>
        <taxon>Eukaryota</taxon>
        <taxon>Fungi</taxon>
        <taxon>Dikarya</taxon>
        <taxon>Ascomycota</taxon>
        <taxon>Saccharomycotina</taxon>
        <taxon>Pichiomycetes</taxon>
        <taxon>Pichiales</taxon>
        <taxon>Pichiaceae</taxon>
        <taxon>Brettanomyces</taxon>
    </lineage>
</organism>
<dbReference type="SUPFAM" id="SSF47954">
    <property type="entry name" value="Cyclin-like"/>
    <property type="match status" value="1"/>
</dbReference>
<dbReference type="GO" id="GO:0016538">
    <property type="term" value="F:cyclin-dependent protein serine/threonine kinase regulator activity"/>
    <property type="evidence" value="ECO:0007669"/>
    <property type="project" value="TreeGrafter"/>
</dbReference>
<dbReference type="EMBL" id="CABFWN010000001">
    <property type="protein sequence ID" value="VUG17034.1"/>
    <property type="molecule type" value="Genomic_DNA"/>
</dbReference>
<dbReference type="CDD" id="cd20558">
    <property type="entry name" value="CYCLIN_ScPCL7-like"/>
    <property type="match status" value="1"/>
</dbReference>
<dbReference type="GO" id="GO:0005634">
    <property type="term" value="C:nucleus"/>
    <property type="evidence" value="ECO:0007669"/>
    <property type="project" value="TreeGrafter"/>
</dbReference>
<accession>A0A7D9CW47</accession>
<sequence length="436" mass="49428">MERQSVDDDKAGCMSPSNVSNTSLKMSPSLSIIQQQMQQQQNSQNARVQRTESVQDNIKPYATQQMSKVQTQNSGTVQDRRELFRKGLNSTPGIIYRRLPSDFINCQKEDLIVIISRMLTSLTRINDQRTAPNLKYIDHGSLTRFHSRSPPQISIFNYLYRLSHYSALEHSVLIATVYYIDLLTLCYPVFAINSLTVHRFLLTATTVGSKSLCDSFCSNKHYAKVGGVNIVELNMLEAEFLRRVNYRVVPRDFNRDRERGNSVTTISSSERDEEPEGISAAADILSMYYNRMVLLVGGMHPNDVDGNTVITGHNDNIVYYVSDDDDESRYSGSDINEINGRFADPYNTESYIHNGNRLAETSEGQRQDIEPGMRADQMQFFDNEFVDSSTDYDSSSISDSFYEEDAVNCNPRKRPADKSGMGESRQGSKPSSKKMR</sequence>
<feature type="compositionally biased region" description="Low complexity" evidence="1">
    <location>
        <begin position="389"/>
        <end position="400"/>
    </location>
</feature>
<feature type="compositionally biased region" description="Polar residues" evidence="1">
    <location>
        <begin position="15"/>
        <end position="28"/>
    </location>
</feature>
<protein>
    <submittedName>
        <fullName evidence="2">DEBR0S1_31692g1_1</fullName>
    </submittedName>
</protein>
<dbReference type="AlphaFoldDB" id="A0A7D9CW47"/>
<dbReference type="GO" id="GO:0019901">
    <property type="term" value="F:protein kinase binding"/>
    <property type="evidence" value="ECO:0007669"/>
    <property type="project" value="InterPro"/>
</dbReference>
<reference evidence="2 3" key="1">
    <citation type="submission" date="2019-07" db="EMBL/GenBank/DDBJ databases">
        <authorList>
            <person name="Friedrich A."/>
            <person name="Schacherer J."/>
        </authorList>
    </citation>
    <scope>NUCLEOTIDE SEQUENCE [LARGE SCALE GENOMIC DNA]</scope>
</reference>
<gene>
    <name evidence="2" type="ORF">DEBR0S1_31692G</name>
</gene>
<dbReference type="PANTHER" id="PTHR15615:SF117">
    <property type="entry name" value="PHO85 CYCLIN PHO80"/>
    <property type="match status" value="1"/>
</dbReference>
<dbReference type="PANTHER" id="PTHR15615">
    <property type="match status" value="1"/>
</dbReference>
<name>A0A7D9CW47_DEKBR</name>
<feature type="compositionally biased region" description="Basic and acidic residues" evidence="1">
    <location>
        <begin position="1"/>
        <end position="11"/>
    </location>
</feature>
<proteinExistence type="predicted"/>